<accession>A0A9N8QWZ0</accession>
<dbReference type="RefSeq" id="WP_201085271.1">
    <property type="nucleotide sequence ID" value="NZ_CAJNBB010000010.1"/>
</dbReference>
<keyword evidence="2" id="KW-1185">Reference proteome</keyword>
<reference evidence="1" key="1">
    <citation type="submission" date="2021-02" db="EMBL/GenBank/DDBJ databases">
        <authorList>
            <person name="Vanwijnsberghe S."/>
        </authorList>
    </citation>
    <scope>NUCLEOTIDE SEQUENCE</scope>
    <source>
        <strain evidence="1">R-70211</strain>
    </source>
</reference>
<evidence type="ECO:0000313" key="1">
    <source>
        <dbReference type="EMBL" id="CAE6895208.1"/>
    </source>
</evidence>
<dbReference type="AlphaFoldDB" id="A0A9N8QWZ0"/>
<sequence>MLRRAQCEVEGVEAIKTMAGSFSAIKIRMTGVWSPQSGAGGGPMEETLWYAPTAKRVVREEFQGRLAGKGAPATTAMELVRYAVKP</sequence>
<dbReference type="Gene3D" id="2.40.360.20">
    <property type="match status" value="1"/>
</dbReference>
<evidence type="ECO:0000313" key="2">
    <source>
        <dbReference type="Proteomes" id="UP000675121"/>
    </source>
</evidence>
<gene>
    <name evidence="1" type="ORF">R70211_02962</name>
</gene>
<proteinExistence type="predicted"/>
<protein>
    <submittedName>
        <fullName evidence="1">Uncharacterized protein</fullName>
    </submittedName>
</protein>
<organism evidence="1 2">
    <name type="scientific">Paraburkholderia domus</name>
    <dbReference type="NCBI Taxonomy" id="2793075"/>
    <lineage>
        <taxon>Bacteria</taxon>
        <taxon>Pseudomonadati</taxon>
        <taxon>Pseudomonadota</taxon>
        <taxon>Betaproteobacteria</taxon>
        <taxon>Burkholderiales</taxon>
        <taxon>Burkholderiaceae</taxon>
        <taxon>Paraburkholderia</taxon>
    </lineage>
</organism>
<comment type="caution">
    <text evidence="1">The sequence shown here is derived from an EMBL/GenBank/DDBJ whole genome shotgun (WGS) entry which is preliminary data.</text>
</comment>
<dbReference type="Proteomes" id="UP000675121">
    <property type="component" value="Unassembled WGS sequence"/>
</dbReference>
<name>A0A9N8QWZ0_9BURK</name>
<dbReference type="EMBL" id="CAJNAS010000007">
    <property type="protein sequence ID" value="CAE6895208.1"/>
    <property type="molecule type" value="Genomic_DNA"/>
</dbReference>